<dbReference type="KEGG" id="cyp:PCC8801_3413"/>
<keyword evidence="4" id="KW-1185">Reference proteome</keyword>
<evidence type="ECO:0000259" key="1">
    <source>
        <dbReference type="Pfam" id="PF06202"/>
    </source>
</evidence>
<dbReference type="OrthoDB" id="9761875at2"/>
<accession>B7K097</accession>
<dbReference type="InterPro" id="IPR032790">
    <property type="entry name" value="GDE_C"/>
</dbReference>
<dbReference type="InterPro" id="IPR008928">
    <property type="entry name" value="6-hairpin_glycosidase_sf"/>
</dbReference>
<dbReference type="Pfam" id="PF12439">
    <property type="entry name" value="GDE_N"/>
    <property type="match status" value="1"/>
</dbReference>
<dbReference type="GO" id="GO:0004134">
    <property type="term" value="F:4-alpha-glucanotransferase activity"/>
    <property type="evidence" value="ECO:0007669"/>
    <property type="project" value="InterPro"/>
</dbReference>
<dbReference type="NCBIfam" id="TIGR01561">
    <property type="entry name" value="gde_arch"/>
    <property type="match status" value="1"/>
</dbReference>
<dbReference type="GO" id="GO:0005980">
    <property type="term" value="P:glycogen catabolic process"/>
    <property type="evidence" value="ECO:0007669"/>
    <property type="project" value="InterPro"/>
</dbReference>
<dbReference type="InterPro" id="IPR006451">
    <property type="entry name" value="Glycogen_debranch_arc"/>
</dbReference>
<feature type="domain" description="Glycogen debranching enzyme C-terminal" evidence="1">
    <location>
        <begin position="283"/>
        <end position="650"/>
    </location>
</feature>
<dbReference type="InterPro" id="IPR010401">
    <property type="entry name" value="AGL/Gdb1"/>
</dbReference>
<dbReference type="RefSeq" id="WP_012596641.1">
    <property type="nucleotide sequence ID" value="NC_011726.1"/>
</dbReference>
<dbReference type="InterPro" id="IPR024742">
    <property type="entry name" value="Glycogen_debranch_N"/>
</dbReference>
<dbReference type="PROSITE" id="PS51257">
    <property type="entry name" value="PROKAR_LIPOPROTEIN"/>
    <property type="match status" value="1"/>
</dbReference>
<dbReference type="eggNOG" id="COG3408">
    <property type="taxonomic scope" value="Bacteria"/>
</dbReference>
<evidence type="ECO:0000313" key="3">
    <source>
        <dbReference type="EMBL" id="ACK67381.1"/>
    </source>
</evidence>
<gene>
    <name evidence="3" type="ordered locus">PCC8801_3413</name>
</gene>
<evidence type="ECO:0000313" key="4">
    <source>
        <dbReference type="Proteomes" id="UP000008204"/>
    </source>
</evidence>
<dbReference type="Gene3D" id="1.50.10.10">
    <property type="match status" value="1"/>
</dbReference>
<protein>
    <submittedName>
        <fullName evidence="3">Glycogen debranching enzyme</fullName>
    </submittedName>
</protein>
<dbReference type="HOGENOM" id="CLU_026835_0_0_3"/>
<feature type="domain" description="Glycogen debranching enzyme bacterial and archaeal type N-terminal" evidence="2">
    <location>
        <begin position="19"/>
        <end position="238"/>
    </location>
</feature>
<dbReference type="PANTHER" id="PTHR10569">
    <property type="entry name" value="GLYCOGEN DEBRANCHING ENZYME"/>
    <property type="match status" value="1"/>
</dbReference>
<dbReference type="STRING" id="41431.PCC8801_3413"/>
<evidence type="ECO:0000259" key="2">
    <source>
        <dbReference type="Pfam" id="PF12439"/>
    </source>
</evidence>
<dbReference type="GO" id="GO:0004135">
    <property type="term" value="F:amylo-alpha-1,6-glucosidase activity"/>
    <property type="evidence" value="ECO:0007669"/>
    <property type="project" value="InterPro"/>
</dbReference>
<dbReference type="SUPFAM" id="SSF48208">
    <property type="entry name" value="Six-hairpin glycosidases"/>
    <property type="match status" value="1"/>
</dbReference>
<proteinExistence type="predicted"/>
<dbReference type="InterPro" id="IPR012341">
    <property type="entry name" value="6hp_glycosidase-like_sf"/>
</dbReference>
<dbReference type="FunFam" id="1.50.10.10:FF:000073">
    <property type="entry name" value="Glycogen debranching enzyme, hypothetical (TreX-like)"/>
    <property type="match status" value="1"/>
</dbReference>
<dbReference type="Pfam" id="PF06202">
    <property type="entry name" value="GDE_C"/>
    <property type="match status" value="1"/>
</dbReference>
<dbReference type="PANTHER" id="PTHR10569:SF2">
    <property type="entry name" value="GLYCOGEN DEBRANCHING ENZYME"/>
    <property type="match status" value="1"/>
</dbReference>
<sequence length="657" mass="74841">MNFNYGRDICGHLTLASSREWLITNGIGGYGCGTISGMLTRCYHGLLIAALKPPLKRTLLLTKLDETLQYCDRVYQLTTNRWSDGSISPRGYLYLENFCLEGTIPVWTFACGDALIEKRVWMEHGANTTYIQYQFKRGSASIDLTLKAFFNYRDHNGTTQSGDWQIAVEEVDRGVGIQAFPEATPFYLFTDSGEIFPNSHWHLAFDLAMERYRGLWDRDDHYQGATIQTILNPGDSITIIASTDRYPNHNGKIALEKRYHYQQELLKNYPSSDPPWIKQLVLAADQFIVDRPLTDNPDGKTIIAGYPWFADWGRDTMIALPGLTLTTGRPEIARQILSTFAKYLDGGMLPNVFPDQGETPQYNTVDAILWYFEAIRAYYTATEDKELIAQLFPLLQEVIDWHRRGTRYNIHLDEDGLIYAGEAGSQLTWMDAKVGDWVVTPRQGKPVEVNALWYNALVIMAYFAEILQQPTAEYQQMAEHTHQGFQRFWEPSLNYCYDVLDTPEGDDSSLRPNQIFAVSLPKFKTTTPLLNHQQEKAIVDIVARELVTSFGLRSLSPNHPHYQGHYGGDQVSRDGSYHQGIVWGWLIGHFVDSYWKVYHDISGALSFLKPMANHLDDACIGSISEIFDGDLPLLPRGCFAQAWSVSEVLRVWREISQ</sequence>
<dbReference type="Proteomes" id="UP000008204">
    <property type="component" value="Chromosome"/>
</dbReference>
<name>B7K097_RIPO1</name>
<organism evidence="3 4">
    <name type="scientific">Rippkaea orientalis (strain PCC 8801 / RF-1)</name>
    <name type="common">Cyanothece sp. (strain PCC 8801)</name>
    <dbReference type="NCBI Taxonomy" id="41431"/>
    <lineage>
        <taxon>Bacteria</taxon>
        <taxon>Bacillati</taxon>
        <taxon>Cyanobacteriota</taxon>
        <taxon>Cyanophyceae</taxon>
        <taxon>Oscillatoriophycideae</taxon>
        <taxon>Chroococcales</taxon>
        <taxon>Aphanothecaceae</taxon>
        <taxon>Rippkaea</taxon>
        <taxon>Rippkaea orientalis</taxon>
    </lineage>
</organism>
<dbReference type="AlphaFoldDB" id="B7K097"/>
<dbReference type="EMBL" id="CP001287">
    <property type="protein sequence ID" value="ACK67381.1"/>
    <property type="molecule type" value="Genomic_DNA"/>
</dbReference>
<reference evidence="4" key="1">
    <citation type="journal article" date="2011" name="MBio">
        <title>Novel metabolic attributes of the genus Cyanothece, comprising a group of unicellular nitrogen-fixing Cyanobacteria.</title>
        <authorList>
            <person name="Bandyopadhyay A."/>
            <person name="Elvitigala T."/>
            <person name="Welsh E."/>
            <person name="Stockel J."/>
            <person name="Liberton M."/>
            <person name="Min H."/>
            <person name="Sherman L.A."/>
            <person name="Pakrasi H.B."/>
        </authorList>
    </citation>
    <scope>NUCLEOTIDE SEQUENCE [LARGE SCALE GENOMIC DNA]</scope>
    <source>
        <strain evidence="4">PCC 8801</strain>
    </source>
</reference>